<dbReference type="Pfam" id="PF00389">
    <property type="entry name" value="2-Hacid_dh"/>
    <property type="match status" value="1"/>
</dbReference>
<evidence type="ECO:0000256" key="1">
    <source>
        <dbReference type="ARBA" id="ARBA00005854"/>
    </source>
</evidence>
<dbReference type="InterPro" id="IPR006140">
    <property type="entry name" value="D-isomer_DH_NAD-bd"/>
</dbReference>
<name>A0ABQ3QF38_9ACTN</name>
<dbReference type="Pfam" id="PF02826">
    <property type="entry name" value="2-Hacid_dh_C"/>
    <property type="match status" value="1"/>
</dbReference>
<evidence type="ECO:0000313" key="8">
    <source>
        <dbReference type="Proteomes" id="UP001050808"/>
    </source>
</evidence>
<evidence type="ECO:0000256" key="3">
    <source>
        <dbReference type="ARBA" id="ARBA00023027"/>
    </source>
</evidence>
<feature type="domain" description="D-isomer specific 2-hydroxyacid dehydrogenase catalytic" evidence="5">
    <location>
        <begin position="7"/>
        <end position="315"/>
    </location>
</feature>
<dbReference type="RefSeq" id="WP_189959622.1">
    <property type="nucleotide sequence ID" value="NZ_BMUA01000001.1"/>
</dbReference>
<feature type="domain" description="D-isomer specific 2-hydroxyacid dehydrogenase NAD-binding" evidence="6">
    <location>
        <begin position="108"/>
        <end position="284"/>
    </location>
</feature>
<evidence type="ECO:0000259" key="5">
    <source>
        <dbReference type="Pfam" id="PF00389"/>
    </source>
</evidence>
<dbReference type="SUPFAM" id="SSF51735">
    <property type="entry name" value="NAD(P)-binding Rossmann-fold domains"/>
    <property type="match status" value="1"/>
</dbReference>
<dbReference type="PANTHER" id="PTHR42789:SF1">
    <property type="entry name" value="D-ISOMER SPECIFIC 2-HYDROXYACID DEHYDROGENASE FAMILY PROTEIN (AFU_ORTHOLOGUE AFUA_6G10090)"/>
    <property type="match status" value="1"/>
</dbReference>
<dbReference type="Proteomes" id="UP001050808">
    <property type="component" value="Unassembled WGS sequence"/>
</dbReference>
<evidence type="ECO:0008006" key="9">
    <source>
        <dbReference type="Google" id="ProtNLM"/>
    </source>
</evidence>
<dbReference type="EMBL" id="BNDY01000002">
    <property type="protein sequence ID" value="GHI35886.1"/>
    <property type="molecule type" value="Genomic_DNA"/>
</dbReference>
<keyword evidence="8" id="KW-1185">Reference proteome</keyword>
<organism evidence="7 8">
    <name type="scientific">Streptomyces violascens</name>
    <dbReference type="NCBI Taxonomy" id="67381"/>
    <lineage>
        <taxon>Bacteria</taxon>
        <taxon>Bacillati</taxon>
        <taxon>Actinomycetota</taxon>
        <taxon>Actinomycetes</taxon>
        <taxon>Kitasatosporales</taxon>
        <taxon>Streptomycetaceae</taxon>
        <taxon>Streptomyces</taxon>
    </lineage>
</organism>
<evidence type="ECO:0000256" key="4">
    <source>
        <dbReference type="RuleBase" id="RU003719"/>
    </source>
</evidence>
<dbReference type="InterPro" id="IPR036291">
    <property type="entry name" value="NAD(P)-bd_dom_sf"/>
</dbReference>
<evidence type="ECO:0000259" key="6">
    <source>
        <dbReference type="Pfam" id="PF02826"/>
    </source>
</evidence>
<gene>
    <name evidence="7" type="ORF">Sviol_02940</name>
</gene>
<evidence type="ECO:0000256" key="2">
    <source>
        <dbReference type="ARBA" id="ARBA00023002"/>
    </source>
</evidence>
<keyword evidence="3" id="KW-0520">NAD</keyword>
<protein>
    <recommendedName>
        <fullName evidence="9">D-3-phosphoglycerate dehydrogenase</fullName>
    </recommendedName>
</protein>
<dbReference type="InterPro" id="IPR050857">
    <property type="entry name" value="D-2-hydroxyacid_DH"/>
</dbReference>
<dbReference type="Gene3D" id="3.40.50.720">
    <property type="entry name" value="NAD(P)-binding Rossmann-like Domain"/>
    <property type="match status" value="2"/>
</dbReference>
<sequence>MTDRARIVVLDPVDPDALDALAQAHEVEVRIRPGHDELLALAAGADALVVRSGVRITADVITAGQRLRVVARAGSGTDNIDLEAAREAGVQVFNIPGASAGAVAELALGLLLAVTRNIARADRQIRDGIWDKPNLAGPELRDHVLGVVGQGPIGSRIAELANALGMRVLASVARPSPERDAALRERGVERVELSELLATADAVCLSVPLTEHTRGLIGEAELALMGTGAYLVDVSRAGVVDEAALLRALREKTIAGAALDVHSQESGTPEFAALDNVVLTPHIGAATTDAQAEVGRILVSELNAALSGGSAANRVC</sequence>
<dbReference type="PANTHER" id="PTHR42789">
    <property type="entry name" value="D-ISOMER SPECIFIC 2-HYDROXYACID DEHYDROGENASE FAMILY PROTEIN (AFU_ORTHOLOGUE AFUA_6G10090)"/>
    <property type="match status" value="1"/>
</dbReference>
<proteinExistence type="inferred from homology"/>
<dbReference type="InterPro" id="IPR006139">
    <property type="entry name" value="D-isomer_2_OHA_DH_cat_dom"/>
</dbReference>
<accession>A0ABQ3QF38</accession>
<dbReference type="SUPFAM" id="SSF52283">
    <property type="entry name" value="Formate/glycerate dehydrogenase catalytic domain-like"/>
    <property type="match status" value="1"/>
</dbReference>
<reference evidence="7" key="1">
    <citation type="submission" date="2024-05" db="EMBL/GenBank/DDBJ databases">
        <title>Whole genome shotgun sequence of Streptomyces violascens NBRC 12920.</title>
        <authorList>
            <person name="Komaki H."/>
            <person name="Tamura T."/>
        </authorList>
    </citation>
    <scope>NUCLEOTIDE SEQUENCE</scope>
    <source>
        <strain evidence="7">NBRC 12920</strain>
    </source>
</reference>
<comment type="similarity">
    <text evidence="1 4">Belongs to the D-isomer specific 2-hydroxyacid dehydrogenase family.</text>
</comment>
<evidence type="ECO:0000313" key="7">
    <source>
        <dbReference type="EMBL" id="GHI35886.1"/>
    </source>
</evidence>
<keyword evidence="2 4" id="KW-0560">Oxidoreductase</keyword>
<comment type="caution">
    <text evidence="7">The sequence shown here is derived from an EMBL/GenBank/DDBJ whole genome shotgun (WGS) entry which is preliminary data.</text>
</comment>